<accession>A0A2I7K4B9</accession>
<gene>
    <name evidence="2" type="ORF">PhaeoP88_00033</name>
</gene>
<feature type="region of interest" description="Disordered" evidence="1">
    <location>
        <begin position="1"/>
        <end position="47"/>
    </location>
</feature>
<evidence type="ECO:0000313" key="3">
    <source>
        <dbReference type="Proteomes" id="UP000236447"/>
    </source>
</evidence>
<dbReference type="Proteomes" id="UP000236447">
    <property type="component" value="Chromosome"/>
</dbReference>
<dbReference type="AlphaFoldDB" id="A0A2I7K4B9"/>
<reference evidence="2 3" key="1">
    <citation type="journal article" date="2017" name="Front. Microbiol.">
        <title>Phaeobacter piscinae sp. nov., a species of the Roseobacter group and potential aquaculture probiont.</title>
        <authorList>
            <person name="Sonnenschein E.C."/>
            <person name="Phippen C.B.W."/>
            <person name="Nielsen K.F."/>
            <person name="Mateiu R.V."/>
            <person name="Melchiorsen J."/>
            <person name="Gram L."/>
            <person name="Overmann J."/>
            <person name="Freese H.M."/>
        </authorList>
    </citation>
    <scope>NUCLEOTIDE SEQUENCE [LARGE SCALE GENOMIC DNA]</scope>
    <source>
        <strain evidence="2 3">P88</strain>
    </source>
</reference>
<feature type="compositionally biased region" description="Basic and acidic residues" evidence="1">
    <location>
        <begin position="1"/>
        <end position="12"/>
    </location>
</feature>
<feature type="region of interest" description="Disordered" evidence="1">
    <location>
        <begin position="65"/>
        <end position="91"/>
    </location>
</feature>
<name>A0A2I7K4B9_9RHOB</name>
<dbReference type="EMBL" id="CP010725">
    <property type="protein sequence ID" value="AUQ97451.1"/>
    <property type="molecule type" value="Genomic_DNA"/>
</dbReference>
<feature type="compositionally biased region" description="Polar residues" evidence="1">
    <location>
        <begin position="31"/>
        <end position="40"/>
    </location>
</feature>
<evidence type="ECO:0000256" key="1">
    <source>
        <dbReference type="SAM" id="MobiDB-lite"/>
    </source>
</evidence>
<sequence length="275" mass="27841">MLSVKKDSETRTEVAGTGDRPVRSVQIDGVISSSNSTLRSPQAGKSRAKANIAAVASVAQDRTDINPDIDKGAAGSFKAADGKTGGRKPALGRPLARVSPIMKLGAAAAVLGFFAVGLAVLQFGPDETADTAGDQPRVARLLTPQALAGLDPSATPSERAAAEELLTAAVETAAPLSAEDAMVAQMTAGTLAALRRGSAATPSAEAVQPATPASQAHTALYSLVLRAVGQGQSPAYIDQMVNDAYRSETITVPGALIGADGRVDTATILALFVGQ</sequence>
<proteinExistence type="predicted"/>
<organism evidence="2 3">
    <name type="scientific">Phaeobacter inhibens</name>
    <dbReference type="NCBI Taxonomy" id="221822"/>
    <lineage>
        <taxon>Bacteria</taxon>
        <taxon>Pseudomonadati</taxon>
        <taxon>Pseudomonadota</taxon>
        <taxon>Alphaproteobacteria</taxon>
        <taxon>Rhodobacterales</taxon>
        <taxon>Roseobacteraceae</taxon>
        <taxon>Phaeobacter</taxon>
    </lineage>
</organism>
<dbReference type="RefSeq" id="WP_014878815.1">
    <property type="nucleotide sequence ID" value="NZ_CP010595.1"/>
</dbReference>
<reference evidence="2 3" key="2">
    <citation type="journal article" date="2017" name="Genome Biol. Evol.">
        <title>Trajectories and Drivers of Genome Evolution in Surface-Associated Marine Phaeobacter.</title>
        <authorList>
            <person name="Freese H.M."/>
            <person name="Sikorski J."/>
            <person name="Bunk B."/>
            <person name="Scheuner C."/>
            <person name="Meier-Kolthoff J.P."/>
            <person name="Sproer C."/>
            <person name="Gram L."/>
            <person name="Overmann J."/>
        </authorList>
    </citation>
    <scope>NUCLEOTIDE SEQUENCE [LARGE SCALE GENOMIC DNA]</scope>
    <source>
        <strain evidence="2 3">P88</strain>
    </source>
</reference>
<evidence type="ECO:0000313" key="2">
    <source>
        <dbReference type="EMBL" id="AUQ97451.1"/>
    </source>
</evidence>
<protein>
    <submittedName>
        <fullName evidence="2">Uncharacterized protein</fullName>
    </submittedName>
</protein>